<dbReference type="AlphaFoldDB" id="A0A5C1QK32"/>
<proteinExistence type="predicted"/>
<dbReference type="EMBL" id="CP036150">
    <property type="protein sequence ID" value="QEN07951.1"/>
    <property type="molecule type" value="Genomic_DNA"/>
</dbReference>
<accession>A0A5C1QK32</accession>
<evidence type="ECO:0000313" key="2">
    <source>
        <dbReference type="Proteomes" id="UP000324209"/>
    </source>
</evidence>
<dbReference type="RefSeq" id="WP_149486031.1">
    <property type="nucleotide sequence ID" value="NZ_CP036150.1"/>
</dbReference>
<name>A0A5C1QK32_9SPIO</name>
<organism evidence="1 2">
    <name type="scientific">Oceanispirochaeta crateris</name>
    <dbReference type="NCBI Taxonomy" id="2518645"/>
    <lineage>
        <taxon>Bacteria</taxon>
        <taxon>Pseudomonadati</taxon>
        <taxon>Spirochaetota</taxon>
        <taxon>Spirochaetia</taxon>
        <taxon>Spirochaetales</taxon>
        <taxon>Spirochaetaceae</taxon>
        <taxon>Oceanispirochaeta</taxon>
    </lineage>
</organism>
<protein>
    <submittedName>
        <fullName evidence="1">Uncharacterized protein</fullName>
    </submittedName>
</protein>
<reference evidence="1 2" key="1">
    <citation type="submission" date="2019-02" db="EMBL/GenBank/DDBJ databases">
        <title>Complete Genome Sequence and Methylome Analysis of free living Spirochaetas.</title>
        <authorList>
            <person name="Fomenkov A."/>
            <person name="Dubinina G."/>
            <person name="Leshcheva N."/>
            <person name="Mikheeva N."/>
            <person name="Grabovich M."/>
            <person name="Vincze T."/>
            <person name="Roberts R.J."/>
        </authorList>
    </citation>
    <scope>NUCLEOTIDE SEQUENCE [LARGE SCALE GENOMIC DNA]</scope>
    <source>
        <strain evidence="1 2">K2</strain>
    </source>
</reference>
<keyword evidence="2" id="KW-1185">Reference proteome</keyword>
<evidence type="ECO:0000313" key="1">
    <source>
        <dbReference type="EMBL" id="QEN07951.1"/>
    </source>
</evidence>
<dbReference type="Proteomes" id="UP000324209">
    <property type="component" value="Chromosome"/>
</dbReference>
<dbReference type="KEGG" id="ock:EXM22_08125"/>
<gene>
    <name evidence="1" type="ORF">EXM22_08125</name>
</gene>
<sequence>MKYSSLKSLILLCLILFIPLMALEAQTVLVHSASMSDKDDETIRIYSQSAEAGIMDVLFNRGCIAFSDMSEADESGTLSLALKTGADYVISWSLVEEGLRGSLVKADESESLNAVFVDETELENLYKDPSELYAALGSKLCESLVGDRW</sequence>
<dbReference type="OrthoDB" id="9862662at2"/>